<dbReference type="KEGG" id="hau:Haur_3273"/>
<sequence>MRRITFRYLALIGLLLLGSSWLPAASAETSVANLSDLATGATSSISNESINLAYNGLSYFVANDGNNGVGLWRSDGTAAGTFMLTTAAQNAISPQYLVGYGAYVYIAAHTETDGYSIWQTDGSSNSITKVVSLDPSNYSTGYVKISLMQVVQNTLYFIFSYEGQIEIWKLDQALAPVLVKKAVAFNSAWSASNIDRLVEYNGAIYFVTSTITIITYGATSDLWRTDGTAEGTYKVHSIDTRKYAQVLGPIVAGGKLIFNSFHDGVVTSDGTPTGMVRFENRIDVGEGPMQLTSVNGIGLMTYFGGERLWSTDGTVAGTYPIDVNPNGLDNVSFGPVIGKYLYFTADHANYGRELWRTDGTIAGTTLVHDGIPGVNASNPKNLAAVGNQLYFSAATAQGGVQPWKLTCAGANPTMLGLVGSNTVNADPGLFLATTQGVVFGATTPSLGHEPWLYRESGNTWLKSSTVVGTASEQVGAIPVTIGNDGTLMQQSITVTLTLTDGVEYLSDTSGITPTIQGSMLTWQLNQIPTNCSEQSFVVYVGLPDAEVGEQRPFSVTIGGMVAGDISNDNQSNGLIVVGNPLFLPAVQ</sequence>
<evidence type="ECO:0000256" key="1">
    <source>
        <dbReference type="SAM" id="SignalP"/>
    </source>
</evidence>
<gene>
    <name evidence="2" type="ordered locus">Haur_3273</name>
</gene>
<proteinExistence type="predicted"/>
<dbReference type="HOGENOM" id="CLU_464431_0_0_0"/>
<dbReference type="BioCyc" id="HAUR316274:GHYA-3308-MONOMER"/>
<organism evidence="2 3">
    <name type="scientific">Herpetosiphon aurantiacus (strain ATCC 23779 / DSM 785 / 114-95)</name>
    <dbReference type="NCBI Taxonomy" id="316274"/>
    <lineage>
        <taxon>Bacteria</taxon>
        <taxon>Bacillati</taxon>
        <taxon>Chloroflexota</taxon>
        <taxon>Chloroflexia</taxon>
        <taxon>Herpetosiphonales</taxon>
        <taxon>Herpetosiphonaceae</taxon>
        <taxon>Herpetosiphon</taxon>
    </lineage>
</organism>
<feature type="signal peptide" evidence="1">
    <location>
        <begin position="1"/>
        <end position="24"/>
    </location>
</feature>
<name>A9B742_HERA2</name>
<dbReference type="InParanoid" id="A9B742"/>
<keyword evidence="3" id="KW-1185">Reference proteome</keyword>
<accession>A9B742</accession>
<evidence type="ECO:0000313" key="3">
    <source>
        <dbReference type="Proteomes" id="UP000000787"/>
    </source>
</evidence>
<evidence type="ECO:0000313" key="2">
    <source>
        <dbReference type="EMBL" id="ABX05910.1"/>
    </source>
</evidence>
<dbReference type="EMBL" id="CP000875">
    <property type="protein sequence ID" value="ABX05910.1"/>
    <property type="molecule type" value="Genomic_DNA"/>
</dbReference>
<keyword evidence="1" id="KW-0732">Signal</keyword>
<dbReference type="eggNOG" id="COG1520">
    <property type="taxonomic scope" value="Bacteria"/>
</dbReference>
<dbReference type="STRING" id="316274.Haur_3273"/>
<dbReference type="AlphaFoldDB" id="A9B742"/>
<dbReference type="Proteomes" id="UP000000787">
    <property type="component" value="Chromosome"/>
</dbReference>
<evidence type="ECO:0008006" key="4">
    <source>
        <dbReference type="Google" id="ProtNLM"/>
    </source>
</evidence>
<feature type="chain" id="PRO_5002735497" description="Hyalin repeat protein" evidence="1">
    <location>
        <begin position="25"/>
        <end position="587"/>
    </location>
</feature>
<protein>
    <recommendedName>
        <fullName evidence="4">Hyalin repeat protein</fullName>
    </recommendedName>
</protein>
<reference evidence="2 3" key="1">
    <citation type="journal article" date="2011" name="Stand. Genomic Sci.">
        <title>Complete genome sequence of the filamentous gliding predatory bacterium Herpetosiphon aurantiacus type strain (114-95(T)).</title>
        <authorList>
            <person name="Kiss H."/>
            <person name="Nett M."/>
            <person name="Domin N."/>
            <person name="Martin K."/>
            <person name="Maresca J.A."/>
            <person name="Copeland A."/>
            <person name="Lapidus A."/>
            <person name="Lucas S."/>
            <person name="Berry K.W."/>
            <person name="Glavina Del Rio T."/>
            <person name="Dalin E."/>
            <person name="Tice H."/>
            <person name="Pitluck S."/>
            <person name="Richardson P."/>
            <person name="Bruce D."/>
            <person name="Goodwin L."/>
            <person name="Han C."/>
            <person name="Detter J.C."/>
            <person name="Schmutz J."/>
            <person name="Brettin T."/>
            <person name="Land M."/>
            <person name="Hauser L."/>
            <person name="Kyrpides N.C."/>
            <person name="Ivanova N."/>
            <person name="Goker M."/>
            <person name="Woyke T."/>
            <person name="Klenk H.P."/>
            <person name="Bryant D.A."/>
        </authorList>
    </citation>
    <scope>NUCLEOTIDE SEQUENCE [LARGE SCALE GENOMIC DNA]</scope>
    <source>
        <strain evidence="3">ATCC 23779 / DSM 785 / 114-95</strain>
    </source>
</reference>